<proteinExistence type="predicted"/>
<keyword evidence="1" id="KW-1133">Transmembrane helix</keyword>
<evidence type="ECO:0000256" key="1">
    <source>
        <dbReference type="SAM" id="Phobius"/>
    </source>
</evidence>
<evidence type="ECO:0008006" key="4">
    <source>
        <dbReference type="Google" id="ProtNLM"/>
    </source>
</evidence>
<organism evidence="2 3">
    <name type="scientific">Candidatus Venteria ishoeyi</name>
    <dbReference type="NCBI Taxonomy" id="1899563"/>
    <lineage>
        <taxon>Bacteria</taxon>
        <taxon>Pseudomonadati</taxon>
        <taxon>Pseudomonadota</taxon>
        <taxon>Gammaproteobacteria</taxon>
        <taxon>Thiotrichales</taxon>
        <taxon>Thiotrichaceae</taxon>
        <taxon>Venteria</taxon>
    </lineage>
</organism>
<protein>
    <recommendedName>
        <fullName evidence="4">DUF3379 domain-containing protein</fullName>
    </recommendedName>
</protein>
<dbReference type="Pfam" id="PF11859">
    <property type="entry name" value="DUF3379"/>
    <property type="match status" value="1"/>
</dbReference>
<dbReference type="EMBL" id="FMSV02000512">
    <property type="protein sequence ID" value="SEH06952.1"/>
    <property type="molecule type" value="Genomic_DNA"/>
</dbReference>
<gene>
    <name evidence="2" type="ORF">MBHS_02818</name>
</gene>
<name>A0A1H6FA26_9GAMM</name>
<accession>A0A1H6FA26</accession>
<keyword evidence="1" id="KW-0812">Transmembrane</keyword>
<evidence type="ECO:0000313" key="3">
    <source>
        <dbReference type="Proteomes" id="UP000236724"/>
    </source>
</evidence>
<reference evidence="2 3" key="1">
    <citation type="submission" date="2016-10" db="EMBL/GenBank/DDBJ databases">
        <authorList>
            <person name="de Groot N.N."/>
        </authorList>
    </citation>
    <scope>NUCLEOTIDE SEQUENCE [LARGE SCALE GENOMIC DNA]</scope>
    <source>
        <strain evidence="2">MBHS1</strain>
    </source>
</reference>
<evidence type="ECO:0000313" key="2">
    <source>
        <dbReference type="EMBL" id="SEH06952.1"/>
    </source>
</evidence>
<dbReference type="RefSeq" id="WP_177428495.1">
    <property type="nucleotide sequence ID" value="NZ_FMSV02000512.1"/>
</dbReference>
<dbReference type="InterPro" id="IPR021806">
    <property type="entry name" value="DUF3379"/>
</dbReference>
<dbReference type="Proteomes" id="UP000236724">
    <property type="component" value="Unassembled WGS sequence"/>
</dbReference>
<keyword evidence="3" id="KW-1185">Reference proteome</keyword>
<dbReference type="AlphaFoldDB" id="A0A1H6FA26"/>
<feature type="transmembrane region" description="Helical" evidence="1">
    <location>
        <begin position="80"/>
        <end position="100"/>
    </location>
</feature>
<keyword evidence="1" id="KW-0472">Membrane</keyword>
<sequence length="239" mass="26809">MDDLEFRRRCYSNPQDSKPDFLEKMAEDENARFFAHELRIFDSQLAQALATPVPEDLADKILLQQSLHQHQRFRSVSKPMLAMAAALVLGIAISAQLWFFNDTNGLAKEMLAHVYNEPQFLQVAHNPPAETPQDKLNSILASFGAQCKGEIGTILHVSYCDIVGERGMHLVLQGSKGVVTVLYAPTSIAEKPQRIADQRLHGELIPVQPQQGNLAIIGEQGEALEPFKQRLMQQVQWQI</sequence>